<evidence type="ECO:0000313" key="2">
    <source>
        <dbReference type="EMBL" id="PCO05277.1"/>
    </source>
</evidence>
<evidence type="ECO:0000313" key="3">
    <source>
        <dbReference type="Proteomes" id="UP000218427"/>
    </source>
</evidence>
<dbReference type="InterPro" id="IPR000182">
    <property type="entry name" value="GNAT_dom"/>
</dbReference>
<evidence type="ECO:0000259" key="1">
    <source>
        <dbReference type="PROSITE" id="PS51186"/>
    </source>
</evidence>
<dbReference type="SUPFAM" id="SSF55729">
    <property type="entry name" value="Acyl-CoA N-acyltransferases (Nat)"/>
    <property type="match status" value="1"/>
</dbReference>
<proteinExistence type="predicted"/>
<dbReference type="PROSITE" id="PS51186">
    <property type="entry name" value="GNAT"/>
    <property type="match status" value="1"/>
</dbReference>
<dbReference type="Proteomes" id="UP000218427">
    <property type="component" value="Unassembled WGS sequence"/>
</dbReference>
<dbReference type="Pfam" id="PF00583">
    <property type="entry name" value="Acetyltransf_1"/>
    <property type="match status" value="1"/>
</dbReference>
<name>A0ABX4HYQ9_9GAMM</name>
<dbReference type="EMBL" id="LRFG02000003">
    <property type="protein sequence ID" value="PCO05277.1"/>
    <property type="molecule type" value="Genomic_DNA"/>
</dbReference>
<sequence length="100" mass="11071">MYLSGESDTADGFFTLTPGNALPWLCVSPAAAGQGGGSELMTAAKQVSKQLHTWVLQENLRARYFLQEKGFVERERQPARGGDQHWLLMCYQGKGSDTYN</sequence>
<feature type="domain" description="N-acetyltransferase" evidence="1">
    <location>
        <begin position="1"/>
        <end position="94"/>
    </location>
</feature>
<gene>
    <name evidence="2" type="ORF">AWR36_011190</name>
</gene>
<organism evidence="2 3">
    <name type="scientific">Microbulbifer flavimaris</name>
    <dbReference type="NCBI Taxonomy" id="1781068"/>
    <lineage>
        <taxon>Bacteria</taxon>
        <taxon>Pseudomonadati</taxon>
        <taxon>Pseudomonadota</taxon>
        <taxon>Gammaproteobacteria</taxon>
        <taxon>Cellvibrionales</taxon>
        <taxon>Microbulbiferaceae</taxon>
        <taxon>Microbulbifer</taxon>
    </lineage>
</organism>
<dbReference type="InterPro" id="IPR016181">
    <property type="entry name" value="Acyl_CoA_acyltransferase"/>
</dbReference>
<accession>A0ABX4HYQ9</accession>
<dbReference type="Gene3D" id="3.40.630.30">
    <property type="match status" value="1"/>
</dbReference>
<protein>
    <submittedName>
        <fullName evidence="2">GNAT family N-acetyltransferase</fullName>
    </submittedName>
</protein>
<comment type="caution">
    <text evidence="2">The sequence shown here is derived from an EMBL/GenBank/DDBJ whole genome shotgun (WGS) entry which is preliminary data.</text>
</comment>
<keyword evidence="3" id="KW-1185">Reference proteome</keyword>
<reference evidence="2" key="1">
    <citation type="submission" date="2017-08" db="EMBL/GenBank/DDBJ databases">
        <title>Microbulbifer marisrubri sp. nov., a halophilic alphaproteobacterium isolated from marine sediment of the Yellow Sea, China.</title>
        <authorList>
            <person name="Zhang G."/>
            <person name="Xiong Q."/>
        </authorList>
    </citation>
    <scope>NUCLEOTIDE SEQUENCE [LARGE SCALE GENOMIC DNA]</scope>
    <source>
        <strain evidence="2">WRN-8</strain>
    </source>
</reference>